<dbReference type="PANTHER" id="PTHR43834">
    <property type="entry name" value="GTPASE DER"/>
    <property type="match status" value="1"/>
</dbReference>
<reference evidence="12 14" key="1">
    <citation type="submission" date="2016-10" db="EMBL/GenBank/DDBJ databases">
        <authorList>
            <person name="de Groot N.N."/>
        </authorList>
    </citation>
    <scope>NUCLEOTIDE SEQUENCE [LARGE SCALE GENOMIC DNA]</scope>
    <source>
        <strain evidence="12 14">WG14</strain>
    </source>
</reference>
<dbReference type="CDD" id="cd01895">
    <property type="entry name" value="EngA2"/>
    <property type="match status" value="1"/>
</dbReference>
<protein>
    <recommendedName>
        <fullName evidence="2 8">GTPase Der</fullName>
    </recommendedName>
    <alternativeName>
        <fullName evidence="7 8">GTP-binding protein EngA</fullName>
    </alternativeName>
</protein>
<gene>
    <name evidence="8" type="primary">der</name>
    <name evidence="13" type="ORF">E4650_00335</name>
    <name evidence="12" type="ORF">SAMN04488588_0838</name>
</gene>
<evidence type="ECO:0000256" key="5">
    <source>
        <dbReference type="ARBA" id="ARBA00022741"/>
    </source>
</evidence>
<evidence type="ECO:0000313" key="14">
    <source>
        <dbReference type="Proteomes" id="UP000199322"/>
    </source>
</evidence>
<dbReference type="NCBIfam" id="TIGR00231">
    <property type="entry name" value="small_GTP"/>
    <property type="match status" value="2"/>
</dbReference>
<dbReference type="InterPro" id="IPR016484">
    <property type="entry name" value="GTPase_Der"/>
</dbReference>
<evidence type="ECO:0000313" key="12">
    <source>
        <dbReference type="EMBL" id="SDC32970.1"/>
    </source>
</evidence>
<feature type="binding site" evidence="8">
    <location>
        <begin position="304"/>
        <end position="307"/>
    </location>
    <ligand>
        <name>GTP</name>
        <dbReference type="ChEBI" id="CHEBI:37565"/>
        <label>2</label>
    </ligand>
</feature>
<feature type="binding site" evidence="8">
    <location>
        <begin position="10"/>
        <end position="17"/>
    </location>
    <ligand>
        <name>GTP</name>
        <dbReference type="ChEBI" id="CHEBI:37565"/>
        <label>1</label>
    </ligand>
</feature>
<dbReference type="InterPro" id="IPR005225">
    <property type="entry name" value="Small_GTP-bd"/>
</dbReference>
<accession>A0A1G6KPJ5</accession>
<sequence length="448" mass="50852">MSKPLVLIVGKPNVGKSTLFNRIIGEKKAIVLDQPGVTRDHIYGEARWEKRAFTLVDTCGIFEDPEEIIAKQQKEAVINSMKEASLVIFVVDGKNGVTSEDFHIADFLRKAGVDVLMVANKAESYEKYKIEIKPDLYEFGFGEPIPVSAEHNGNIEELMEEAMKKLENRGYDLSDEEIENDDEIIKVAIIGKPNAGKSSLFNKILGMEKAIVSEIPGTTRDAVDEIVEIDGQKYKFMDTAGMRKKKSVEYGSIEMYSIIRTTRTIEKSDIVVILVDALEGITQQDKKIAGIAENRGKGTIVAYNKWDLVDHSKVNMKEVMQIFEKEMYFIYYSPLIFTSAVDGTGVPKLIDSIKRVQKSRELKVQTSVLNSALERHLMVSPPPIRKGKRVKFYYATQVGVKPPVFTFYTNYPKEVPNSYKQSLRNMIRKYIDPFEGSPLFLKFEERRK</sequence>
<feature type="domain" description="EngA-type G" evidence="11">
    <location>
        <begin position="185"/>
        <end position="361"/>
    </location>
</feature>
<evidence type="ECO:0000256" key="4">
    <source>
        <dbReference type="ARBA" id="ARBA00022737"/>
    </source>
</evidence>
<dbReference type="NCBIfam" id="TIGR03594">
    <property type="entry name" value="GTPase_EngA"/>
    <property type="match status" value="1"/>
</dbReference>
<evidence type="ECO:0000313" key="13">
    <source>
        <dbReference type="EMBL" id="TGG88687.1"/>
    </source>
</evidence>
<dbReference type="GO" id="GO:0042254">
    <property type="term" value="P:ribosome biogenesis"/>
    <property type="evidence" value="ECO:0007669"/>
    <property type="project" value="UniProtKB-KW"/>
</dbReference>
<dbReference type="InterPro" id="IPR027417">
    <property type="entry name" value="P-loop_NTPase"/>
</dbReference>
<dbReference type="SUPFAM" id="SSF52540">
    <property type="entry name" value="P-loop containing nucleoside triphosphate hydrolases"/>
    <property type="match status" value="2"/>
</dbReference>
<evidence type="ECO:0000259" key="11">
    <source>
        <dbReference type="PROSITE" id="PS51712"/>
    </source>
</evidence>
<dbReference type="Pfam" id="PF14714">
    <property type="entry name" value="KH_dom-like"/>
    <property type="match status" value="1"/>
</dbReference>
<dbReference type="InterPro" id="IPR031166">
    <property type="entry name" value="G_ENGA"/>
</dbReference>
<dbReference type="InterPro" id="IPR032859">
    <property type="entry name" value="KH_dom-like"/>
</dbReference>
<evidence type="ECO:0000256" key="3">
    <source>
        <dbReference type="ARBA" id="ARBA00022517"/>
    </source>
</evidence>
<dbReference type="HAMAP" id="MF_00195">
    <property type="entry name" value="GTPase_Der"/>
    <property type="match status" value="1"/>
</dbReference>
<dbReference type="AlphaFoldDB" id="A0A1G6KPJ5"/>
<dbReference type="CDD" id="cd01894">
    <property type="entry name" value="EngA1"/>
    <property type="match status" value="1"/>
</dbReference>
<feature type="binding site" evidence="8">
    <location>
        <begin position="191"/>
        <end position="198"/>
    </location>
    <ligand>
        <name>GTP</name>
        <dbReference type="ChEBI" id="CHEBI:37565"/>
        <label>2</label>
    </ligand>
</feature>
<dbReference type="EMBL" id="SRME01000001">
    <property type="protein sequence ID" value="TGG88687.1"/>
    <property type="molecule type" value="Genomic_DNA"/>
</dbReference>
<organism evidence="12 14">
    <name type="scientific">Geotoga petraea</name>
    <dbReference type="NCBI Taxonomy" id="28234"/>
    <lineage>
        <taxon>Bacteria</taxon>
        <taxon>Thermotogati</taxon>
        <taxon>Thermotogota</taxon>
        <taxon>Thermotogae</taxon>
        <taxon>Petrotogales</taxon>
        <taxon>Petrotogaceae</taxon>
        <taxon>Geotoga</taxon>
    </lineage>
</organism>
<proteinExistence type="inferred from homology"/>
<dbReference type="PRINTS" id="PR00326">
    <property type="entry name" value="GTP1OBG"/>
</dbReference>
<evidence type="ECO:0000256" key="8">
    <source>
        <dbReference type="HAMAP-Rule" id="MF_00195"/>
    </source>
</evidence>
<feature type="binding site" evidence="8">
    <location>
        <begin position="120"/>
        <end position="123"/>
    </location>
    <ligand>
        <name>GTP</name>
        <dbReference type="ChEBI" id="CHEBI:37565"/>
        <label>1</label>
    </ligand>
</feature>
<comment type="similarity">
    <text evidence="1 8 9 10">Belongs to the TRAFAC class TrmE-Era-EngA-EngB-Septin-like GTPase superfamily. EngA (Der) GTPase family.</text>
</comment>
<dbReference type="Gene3D" id="3.30.300.20">
    <property type="match status" value="1"/>
</dbReference>
<dbReference type="Proteomes" id="UP000199322">
    <property type="component" value="Unassembled WGS sequence"/>
</dbReference>
<keyword evidence="3 8" id="KW-0690">Ribosome biogenesis</keyword>
<dbReference type="PIRSF" id="PIRSF006485">
    <property type="entry name" value="GTP-binding_EngA"/>
    <property type="match status" value="1"/>
</dbReference>
<dbReference type="EMBL" id="FMYV01000003">
    <property type="protein sequence ID" value="SDC32970.1"/>
    <property type="molecule type" value="Genomic_DNA"/>
</dbReference>
<dbReference type="STRING" id="28234.SAMN04488588_0838"/>
<evidence type="ECO:0000256" key="2">
    <source>
        <dbReference type="ARBA" id="ARBA00020953"/>
    </source>
</evidence>
<evidence type="ECO:0000256" key="1">
    <source>
        <dbReference type="ARBA" id="ARBA00008279"/>
    </source>
</evidence>
<reference evidence="13 15" key="2">
    <citation type="submission" date="2019-04" db="EMBL/GenBank/DDBJ databases">
        <title>Draft genome sequence data and analysis of a Fermenting Bacterium, Geotoga petraea strain HO-Geo1, isolated from heavy-oil petroleum reservoir in Russia.</title>
        <authorList>
            <person name="Grouzdev D.S."/>
            <person name="Semenova E.M."/>
            <person name="Sokolova D.S."/>
            <person name="Tourova T.P."/>
            <person name="Poltaraus A.B."/>
            <person name="Nazina T.N."/>
        </authorList>
    </citation>
    <scope>NUCLEOTIDE SEQUENCE [LARGE SCALE GENOMIC DNA]</scope>
    <source>
        <strain evidence="13 15">HO-Geo1</strain>
    </source>
</reference>
<name>A0A1G6KPJ5_9BACT</name>
<evidence type="ECO:0000256" key="7">
    <source>
        <dbReference type="ARBA" id="ARBA00032345"/>
    </source>
</evidence>
<keyword evidence="6 8" id="KW-0342">GTP-binding</keyword>
<keyword evidence="5 8" id="KW-0547">Nucleotide-binding</keyword>
<dbReference type="Proteomes" id="UP000297288">
    <property type="component" value="Unassembled WGS sequence"/>
</dbReference>
<evidence type="ECO:0000256" key="10">
    <source>
        <dbReference type="RuleBase" id="RU004481"/>
    </source>
</evidence>
<comment type="subunit">
    <text evidence="8">Associates with the 50S ribosomal subunit.</text>
</comment>
<dbReference type="GO" id="GO:0005525">
    <property type="term" value="F:GTP binding"/>
    <property type="evidence" value="ECO:0007669"/>
    <property type="project" value="UniProtKB-UniRule"/>
</dbReference>
<dbReference type="FunFam" id="3.40.50.300:FF:000040">
    <property type="entry name" value="GTPase Der"/>
    <property type="match status" value="1"/>
</dbReference>
<comment type="function">
    <text evidence="8 10">GTPase that plays an essential role in the late steps of ribosome biogenesis.</text>
</comment>
<feature type="binding site" evidence="8">
    <location>
        <begin position="238"/>
        <end position="242"/>
    </location>
    <ligand>
        <name>GTP</name>
        <dbReference type="ChEBI" id="CHEBI:37565"/>
        <label>2</label>
    </ligand>
</feature>
<dbReference type="InterPro" id="IPR006073">
    <property type="entry name" value="GTP-bd"/>
</dbReference>
<keyword evidence="14" id="KW-1185">Reference proteome</keyword>
<feature type="domain" description="EngA-type G" evidence="11">
    <location>
        <begin position="4"/>
        <end position="170"/>
    </location>
</feature>
<dbReference type="PANTHER" id="PTHR43834:SF6">
    <property type="entry name" value="GTPASE DER"/>
    <property type="match status" value="1"/>
</dbReference>
<dbReference type="RefSeq" id="WP_091403077.1">
    <property type="nucleotide sequence ID" value="NZ_FMYV01000003.1"/>
</dbReference>
<evidence type="ECO:0000313" key="15">
    <source>
        <dbReference type="Proteomes" id="UP000297288"/>
    </source>
</evidence>
<keyword evidence="4 10" id="KW-0677">Repeat</keyword>
<evidence type="ECO:0000256" key="6">
    <source>
        <dbReference type="ARBA" id="ARBA00023134"/>
    </source>
</evidence>
<dbReference type="OrthoDB" id="9805918at2"/>
<dbReference type="GO" id="GO:0043022">
    <property type="term" value="F:ribosome binding"/>
    <property type="evidence" value="ECO:0007669"/>
    <property type="project" value="TreeGrafter"/>
</dbReference>
<dbReference type="Pfam" id="PF01926">
    <property type="entry name" value="MMR_HSR1"/>
    <property type="match status" value="2"/>
</dbReference>
<dbReference type="Gene3D" id="3.40.50.300">
    <property type="entry name" value="P-loop containing nucleotide triphosphate hydrolases"/>
    <property type="match status" value="2"/>
</dbReference>
<dbReference type="PROSITE" id="PS51712">
    <property type="entry name" value="G_ENGA"/>
    <property type="match status" value="2"/>
</dbReference>
<evidence type="ECO:0000256" key="9">
    <source>
        <dbReference type="PROSITE-ProRule" id="PRU01049"/>
    </source>
</evidence>
<dbReference type="InterPro" id="IPR015946">
    <property type="entry name" value="KH_dom-like_a/b"/>
</dbReference>
<feature type="binding site" evidence="8">
    <location>
        <begin position="57"/>
        <end position="61"/>
    </location>
    <ligand>
        <name>GTP</name>
        <dbReference type="ChEBI" id="CHEBI:37565"/>
        <label>1</label>
    </ligand>
</feature>